<dbReference type="InterPro" id="IPR002740">
    <property type="entry name" value="EVE_domain"/>
</dbReference>
<gene>
    <name evidence="3" type="ORF">V6590_04155</name>
</gene>
<evidence type="ECO:0000256" key="1">
    <source>
        <dbReference type="HAMAP-Rule" id="MF_00771"/>
    </source>
</evidence>
<name>A0ABU8BST3_9RHOB</name>
<comment type="similarity">
    <text evidence="1">Belongs to the UPF0310 family.</text>
</comment>
<evidence type="ECO:0000259" key="2">
    <source>
        <dbReference type="Pfam" id="PF01878"/>
    </source>
</evidence>
<evidence type="ECO:0000313" key="4">
    <source>
        <dbReference type="Proteomes" id="UP001431963"/>
    </source>
</evidence>
<dbReference type="Proteomes" id="UP001431963">
    <property type="component" value="Unassembled WGS sequence"/>
</dbReference>
<evidence type="ECO:0000313" key="3">
    <source>
        <dbReference type="EMBL" id="MEH7827332.1"/>
    </source>
</evidence>
<dbReference type="InterPro" id="IPR022996">
    <property type="entry name" value="UPF0310"/>
</dbReference>
<dbReference type="Pfam" id="PF01878">
    <property type="entry name" value="EVE"/>
    <property type="match status" value="1"/>
</dbReference>
<dbReference type="CDD" id="cd21132">
    <property type="entry name" value="EVE-like"/>
    <property type="match status" value="1"/>
</dbReference>
<dbReference type="SUPFAM" id="SSF88697">
    <property type="entry name" value="PUA domain-like"/>
    <property type="match status" value="1"/>
</dbReference>
<dbReference type="Gene3D" id="3.10.590.10">
    <property type="entry name" value="ph1033 like domains"/>
    <property type="match status" value="1"/>
</dbReference>
<comment type="caution">
    <text evidence="3">The sequence shown here is derived from an EMBL/GenBank/DDBJ whole genome shotgun (WGS) entry which is preliminary data.</text>
</comment>
<dbReference type="NCBIfam" id="NF002616">
    <property type="entry name" value="PRK02268.1-2"/>
    <property type="match status" value="1"/>
</dbReference>
<dbReference type="EMBL" id="JBALHR010000002">
    <property type="protein sequence ID" value="MEH7827332.1"/>
    <property type="molecule type" value="Genomic_DNA"/>
</dbReference>
<organism evidence="3 4">
    <name type="scientific">Gemmobacter denitrificans</name>
    <dbReference type="NCBI Taxonomy" id="3123040"/>
    <lineage>
        <taxon>Bacteria</taxon>
        <taxon>Pseudomonadati</taxon>
        <taxon>Pseudomonadota</taxon>
        <taxon>Alphaproteobacteria</taxon>
        <taxon>Rhodobacterales</taxon>
        <taxon>Paracoccaceae</taxon>
        <taxon>Gemmobacter</taxon>
    </lineage>
</organism>
<sequence>MPHTETRYWVVTASADHAARGQEWGIVQACHGKAAPLRRMRPGDGVVIYSPRDRFPAGQPLQAFTAIGRVGEGEPWQVDMGGGFTPWRRHVLWQPARPAAIQPLLGQLELTRWQSHWGMVFRYGLCTVTRADFIRIAQAMVVQPMDRAQPMGQAADQ</sequence>
<dbReference type="HAMAP" id="MF_00771">
    <property type="entry name" value="UPF0310"/>
    <property type="match status" value="1"/>
</dbReference>
<dbReference type="RefSeq" id="WP_335420001.1">
    <property type="nucleotide sequence ID" value="NZ_JBALHR010000002.1"/>
</dbReference>
<reference evidence="3" key="1">
    <citation type="submission" date="2024-02" db="EMBL/GenBank/DDBJ databases">
        <title>Genome sequences of strain Gemmobacter sp. JM10B15.</title>
        <authorList>
            <person name="Zhang M."/>
        </authorList>
    </citation>
    <scope>NUCLEOTIDE SEQUENCE</scope>
    <source>
        <strain evidence="3">JM10B15</strain>
    </source>
</reference>
<protein>
    <recommendedName>
        <fullName evidence="1">UPF0310 protein V6590_04155</fullName>
    </recommendedName>
</protein>
<accession>A0ABU8BST3</accession>
<dbReference type="InterPro" id="IPR015947">
    <property type="entry name" value="PUA-like_sf"/>
</dbReference>
<feature type="domain" description="EVE" evidence="2">
    <location>
        <begin position="7"/>
        <end position="138"/>
    </location>
</feature>
<proteinExistence type="inferred from homology"/>
<keyword evidence="4" id="KW-1185">Reference proteome</keyword>